<evidence type="ECO:0000313" key="2">
    <source>
        <dbReference type="Proteomes" id="UP000693946"/>
    </source>
</evidence>
<dbReference type="EMBL" id="JAGKHQ010000010">
    <property type="protein sequence ID" value="KAG7506728.1"/>
    <property type="molecule type" value="Genomic_DNA"/>
</dbReference>
<gene>
    <name evidence="1" type="ORF">JOB18_014342</name>
</gene>
<organism evidence="1 2">
    <name type="scientific">Solea senegalensis</name>
    <name type="common">Senegalese sole</name>
    <dbReference type="NCBI Taxonomy" id="28829"/>
    <lineage>
        <taxon>Eukaryota</taxon>
        <taxon>Metazoa</taxon>
        <taxon>Chordata</taxon>
        <taxon>Craniata</taxon>
        <taxon>Vertebrata</taxon>
        <taxon>Euteleostomi</taxon>
        <taxon>Actinopterygii</taxon>
        <taxon>Neopterygii</taxon>
        <taxon>Teleostei</taxon>
        <taxon>Neoteleostei</taxon>
        <taxon>Acanthomorphata</taxon>
        <taxon>Carangaria</taxon>
        <taxon>Pleuronectiformes</taxon>
        <taxon>Pleuronectoidei</taxon>
        <taxon>Soleidae</taxon>
        <taxon>Solea</taxon>
    </lineage>
</organism>
<reference evidence="1 2" key="1">
    <citation type="journal article" date="2021" name="Sci. Rep.">
        <title>Chromosome anchoring in Senegalese sole (Solea senegalensis) reveals sex-associated markers and genome rearrangements in flatfish.</title>
        <authorList>
            <person name="Guerrero-Cozar I."/>
            <person name="Gomez-Garrido J."/>
            <person name="Berbel C."/>
            <person name="Martinez-Blanch J.F."/>
            <person name="Alioto T."/>
            <person name="Claros M.G."/>
            <person name="Gagnaire P.A."/>
            <person name="Manchado M."/>
        </authorList>
    </citation>
    <scope>NUCLEOTIDE SEQUENCE [LARGE SCALE GENOMIC DNA]</scope>
    <source>
        <strain evidence="1">Sse05_10M</strain>
    </source>
</reference>
<dbReference type="Proteomes" id="UP000693946">
    <property type="component" value="Linkage Group LG18"/>
</dbReference>
<name>A0AAV6RPY2_SOLSE</name>
<protein>
    <submittedName>
        <fullName evidence="1">Uncharacterized protein</fullName>
    </submittedName>
</protein>
<sequence>MMLPDERLQCLCISEQTGSAALNLWRNTGLRTSSPPSPQNCRLTEGPEEPWISLVLNTRDVFTLITRNRHLETQQNTMTMDRPKKCIVFCSEDIPSRLFSDCRTIVEKSDSHISDNNNSTVFSTSDPNNNSVVDHRGTTHGENFNLCTHKSLPAESSGKDRMVKMRKSVSFDNDVMVYLFDQESPTMKLHSGPDVTLEDNGTWIYLHDLQTEDTVLNFTRWLGFVSEYCKF</sequence>
<proteinExistence type="predicted"/>
<comment type="caution">
    <text evidence="1">The sequence shown here is derived from an EMBL/GenBank/DDBJ whole genome shotgun (WGS) entry which is preliminary data.</text>
</comment>
<dbReference type="AlphaFoldDB" id="A0AAV6RPY2"/>
<accession>A0AAV6RPY2</accession>
<keyword evidence="2" id="KW-1185">Reference proteome</keyword>
<evidence type="ECO:0000313" key="1">
    <source>
        <dbReference type="EMBL" id="KAG7506728.1"/>
    </source>
</evidence>